<protein>
    <submittedName>
        <fullName evidence="1">Uncharacterized protein</fullName>
    </submittedName>
</protein>
<dbReference type="AlphaFoldDB" id="A0A378VWR7"/>
<reference evidence="1" key="1">
    <citation type="submission" date="2018-06" db="EMBL/GenBank/DDBJ databases">
        <authorList>
            <consortium name="Pathogen Informatics"/>
            <person name="Doyle S."/>
        </authorList>
    </citation>
    <scope>NUCLEOTIDE SEQUENCE [LARGE SCALE GENOMIC DNA]</scope>
    <source>
        <strain evidence="1">NCTC11421</strain>
    </source>
</reference>
<proteinExistence type="predicted"/>
<dbReference type="EMBL" id="UGRI01000001">
    <property type="protein sequence ID" value="SUA21461.1"/>
    <property type="molecule type" value="Genomic_DNA"/>
</dbReference>
<evidence type="ECO:0000313" key="1">
    <source>
        <dbReference type="EMBL" id="SUA21461.1"/>
    </source>
</evidence>
<gene>
    <name evidence="1" type="ORF">NCTC11421_01458</name>
</gene>
<name>A0A378VWR7_NEIGO</name>
<accession>A0A378VWR7</accession>
<sequence>MPSERRLHPVCRIPSAFKTAVEINAIFQYGRFDWSEMMRRPPYQKSGGGFGKVCPALPKPPVSIMICLSVFDLNRNRFLCLFPDSATAGTPLPLTLPHRAVFFSAVVFDFPFPAAPAGLADADNLTFRRLPLSPAIRTKSIFPSSKSARATRTATLSPY</sequence>
<organism evidence="1">
    <name type="scientific">Neisseria gonorrhoeae</name>
    <dbReference type="NCBI Taxonomy" id="485"/>
    <lineage>
        <taxon>Bacteria</taxon>
        <taxon>Pseudomonadati</taxon>
        <taxon>Pseudomonadota</taxon>
        <taxon>Betaproteobacteria</taxon>
        <taxon>Neisseriales</taxon>
        <taxon>Neisseriaceae</taxon>
        <taxon>Neisseria</taxon>
    </lineage>
</organism>